<feature type="domain" description="Protein kinase" evidence="10">
    <location>
        <begin position="48"/>
        <end position="286"/>
    </location>
</feature>
<accession>A0A3E2HNH9</accession>
<dbReference type="EC" id="2.7.11.1" evidence="3"/>
<keyword evidence="12" id="KW-1185">Reference proteome</keyword>
<comment type="catalytic activity">
    <reaction evidence="9">
        <text>L-seryl-[protein] + ATP = O-phospho-L-seryl-[protein] + ADP + H(+)</text>
        <dbReference type="Rhea" id="RHEA:17989"/>
        <dbReference type="Rhea" id="RHEA-COMP:9863"/>
        <dbReference type="Rhea" id="RHEA-COMP:11604"/>
        <dbReference type="ChEBI" id="CHEBI:15378"/>
        <dbReference type="ChEBI" id="CHEBI:29999"/>
        <dbReference type="ChEBI" id="CHEBI:30616"/>
        <dbReference type="ChEBI" id="CHEBI:83421"/>
        <dbReference type="ChEBI" id="CHEBI:456216"/>
        <dbReference type="EC" id="2.7.11.1"/>
    </reaction>
</comment>
<proteinExistence type="predicted"/>
<dbReference type="Gene3D" id="1.10.510.10">
    <property type="entry name" value="Transferase(Phosphotransferase) domain 1"/>
    <property type="match status" value="1"/>
</dbReference>
<dbReference type="PROSITE" id="PS50011">
    <property type="entry name" value="PROTEIN_KINASE_DOM"/>
    <property type="match status" value="1"/>
</dbReference>
<reference evidence="11 12" key="1">
    <citation type="submission" date="2018-05" db="EMBL/GenBank/DDBJ databases">
        <title>Draft genome sequence of Scytalidium lignicola DSM 105466, a ubiquitous saprotrophic fungus.</title>
        <authorList>
            <person name="Buettner E."/>
            <person name="Gebauer A.M."/>
            <person name="Hofrichter M."/>
            <person name="Liers C."/>
            <person name="Kellner H."/>
        </authorList>
    </citation>
    <scope>NUCLEOTIDE SEQUENCE [LARGE SCALE GENOMIC DNA]</scope>
    <source>
        <strain evidence="11 12">DSM 105466</strain>
    </source>
</reference>
<dbReference type="Proteomes" id="UP000258309">
    <property type="component" value="Unassembled WGS sequence"/>
</dbReference>
<evidence type="ECO:0000256" key="7">
    <source>
        <dbReference type="ARBA" id="ARBA00033194"/>
    </source>
</evidence>
<dbReference type="InterPro" id="IPR011009">
    <property type="entry name" value="Kinase-like_dom_sf"/>
</dbReference>
<dbReference type="PROSITE" id="PS00109">
    <property type="entry name" value="PROTEIN_KINASE_TYR"/>
    <property type="match status" value="1"/>
</dbReference>
<name>A0A3E2HNH9_SCYLI</name>
<evidence type="ECO:0000256" key="4">
    <source>
        <dbReference type="ARBA" id="ARBA00013948"/>
    </source>
</evidence>
<dbReference type="InterPro" id="IPR008266">
    <property type="entry name" value="Tyr_kinase_AS"/>
</dbReference>
<dbReference type="PANTHER" id="PTHR44329">
    <property type="entry name" value="SERINE/THREONINE-PROTEIN KINASE TNNI3K-RELATED"/>
    <property type="match status" value="1"/>
</dbReference>
<comment type="caution">
    <text evidence="11">The sequence shown here is derived from an EMBL/GenBank/DDBJ whole genome shotgun (WGS) entry which is preliminary data.</text>
</comment>
<dbReference type="GO" id="GO:0004674">
    <property type="term" value="F:protein serine/threonine kinase activity"/>
    <property type="evidence" value="ECO:0007669"/>
    <property type="project" value="UniProtKB-EC"/>
</dbReference>
<dbReference type="InterPro" id="IPR001245">
    <property type="entry name" value="Ser-Thr/Tyr_kinase_cat_dom"/>
</dbReference>
<dbReference type="SUPFAM" id="SSF56112">
    <property type="entry name" value="Protein kinase-like (PK-like)"/>
    <property type="match status" value="1"/>
</dbReference>
<dbReference type="AlphaFoldDB" id="A0A3E2HNH9"/>
<dbReference type="OMA" id="FRENCRN"/>
<evidence type="ECO:0000259" key="10">
    <source>
        <dbReference type="PROSITE" id="PS50011"/>
    </source>
</evidence>
<evidence type="ECO:0000256" key="5">
    <source>
        <dbReference type="ARBA" id="ARBA00019973"/>
    </source>
</evidence>
<evidence type="ECO:0000256" key="8">
    <source>
        <dbReference type="ARBA" id="ARBA00047899"/>
    </source>
</evidence>
<gene>
    <name evidence="11" type="ORF">B7463_g1423</name>
</gene>
<feature type="non-terminal residue" evidence="11">
    <location>
        <position position="286"/>
    </location>
</feature>
<dbReference type="EMBL" id="NCSJ02000014">
    <property type="protein sequence ID" value="RFU34934.1"/>
    <property type="molecule type" value="Genomic_DNA"/>
</dbReference>
<comment type="catalytic activity">
    <reaction evidence="8">
        <text>L-threonyl-[protein] + ATP = O-phospho-L-threonyl-[protein] + ADP + H(+)</text>
        <dbReference type="Rhea" id="RHEA:46608"/>
        <dbReference type="Rhea" id="RHEA-COMP:11060"/>
        <dbReference type="Rhea" id="RHEA-COMP:11605"/>
        <dbReference type="ChEBI" id="CHEBI:15378"/>
        <dbReference type="ChEBI" id="CHEBI:30013"/>
        <dbReference type="ChEBI" id="CHEBI:30616"/>
        <dbReference type="ChEBI" id="CHEBI:61977"/>
        <dbReference type="ChEBI" id="CHEBI:456216"/>
        <dbReference type="EC" id="2.7.11.1"/>
    </reaction>
</comment>
<comment type="subunit">
    <text evidence="2">Component of the EKC/KEOPS complex composed of at least BUD32, CGI121, GON7, KAE1 and PCC1; the whole complex dimerizes.</text>
</comment>
<evidence type="ECO:0000256" key="6">
    <source>
        <dbReference type="ARBA" id="ARBA00030980"/>
    </source>
</evidence>
<dbReference type="Pfam" id="PF07714">
    <property type="entry name" value="PK_Tyr_Ser-Thr"/>
    <property type="match status" value="1"/>
</dbReference>
<evidence type="ECO:0000256" key="3">
    <source>
        <dbReference type="ARBA" id="ARBA00012513"/>
    </source>
</evidence>
<feature type="non-terminal residue" evidence="11">
    <location>
        <position position="1"/>
    </location>
</feature>
<dbReference type="OrthoDB" id="1668230at2759"/>
<evidence type="ECO:0000256" key="9">
    <source>
        <dbReference type="ARBA" id="ARBA00048679"/>
    </source>
</evidence>
<evidence type="ECO:0000256" key="2">
    <source>
        <dbReference type="ARBA" id="ARBA00011534"/>
    </source>
</evidence>
<organism evidence="11 12">
    <name type="scientific">Scytalidium lignicola</name>
    <name type="common">Hyphomycete</name>
    <dbReference type="NCBI Taxonomy" id="5539"/>
    <lineage>
        <taxon>Eukaryota</taxon>
        <taxon>Fungi</taxon>
        <taxon>Dikarya</taxon>
        <taxon>Ascomycota</taxon>
        <taxon>Pezizomycotina</taxon>
        <taxon>Leotiomycetes</taxon>
        <taxon>Leotiomycetes incertae sedis</taxon>
        <taxon>Scytalidium</taxon>
    </lineage>
</organism>
<dbReference type="CDD" id="cd00180">
    <property type="entry name" value="PKc"/>
    <property type="match status" value="1"/>
</dbReference>
<dbReference type="STRING" id="5539.A0A3E2HNH9"/>
<dbReference type="InterPro" id="IPR051681">
    <property type="entry name" value="Ser/Thr_Kinases-Pseudokinases"/>
</dbReference>
<dbReference type="InterPro" id="IPR000719">
    <property type="entry name" value="Prot_kinase_dom"/>
</dbReference>
<dbReference type="GO" id="GO:0005524">
    <property type="term" value="F:ATP binding"/>
    <property type="evidence" value="ECO:0007669"/>
    <property type="project" value="InterPro"/>
</dbReference>
<evidence type="ECO:0000313" key="12">
    <source>
        <dbReference type="Proteomes" id="UP000258309"/>
    </source>
</evidence>
<comment type="function">
    <text evidence="1">Component of the EKC/KEOPS complex that is required for the formation of a threonylcarbamoyl group on adenosine at position 37 (t(6)A37) in tRNAs that read codons beginning with adenine. The complex is probably involved in the transfer of the threonylcarbamoyl moiety of threonylcarbamoyl-AMP (TC-AMP) to the N6 group of A37. BUD32 has ATPase activity in the context of the EKC/KEOPS complex and likely plays a supporting role to the catalytic subunit KAE1. The EKC/KEOPS complex also promotes both telomere uncapping and telomere elongation. The complex is required for efficient recruitment of transcriptional coactivators.</text>
</comment>
<sequence>MFYLASEVAQPSRPNEDPKYFKSITYRHVRATPGVELPRPKPGEVIYVSKGQFLARGGTAIIERVPSGEVIKTPIPNPYDPREEEDCRQNMQLEAQIYLKIGEHPRIVQLVKWDPESHCLTLKYMENGSLQEYIEQNHDTITSELRTKWAKQAAEGLRVVHSFEIVHCDVSPRNFLLDSNLDIQICDFAGASISSSKSSAYQDTRFRSPDSKWEDPPSYKDDIFGFGSLIYFICTGKQPYGEIPSDRVDMLYTQREFPNVSHLPCGRVIEQCWHQQVDINQIYNAL</sequence>
<evidence type="ECO:0000313" key="11">
    <source>
        <dbReference type="EMBL" id="RFU34934.1"/>
    </source>
</evidence>
<protein>
    <recommendedName>
        <fullName evidence="5">EKC/KEOPS complex subunit BUD32</fullName>
        <ecNumber evidence="3">2.7.11.1</ecNumber>
    </recommendedName>
    <alternativeName>
        <fullName evidence="6 7">Atypical Serine/threonine protein kinase BUD32</fullName>
    </alternativeName>
    <alternativeName>
        <fullName evidence="4">EKC/KEOPS complex subunit bud32</fullName>
    </alternativeName>
</protein>
<evidence type="ECO:0000256" key="1">
    <source>
        <dbReference type="ARBA" id="ARBA00003747"/>
    </source>
</evidence>